<dbReference type="InterPro" id="IPR009097">
    <property type="entry name" value="Cyclic_Pdiesterase"/>
</dbReference>
<keyword evidence="2" id="KW-1185">Reference proteome</keyword>
<gene>
    <name evidence="1" type="ORF">GCM10011378_42510</name>
</gene>
<dbReference type="RefSeq" id="WP_188559875.1">
    <property type="nucleotide sequence ID" value="NZ_BMGS01000018.1"/>
</dbReference>
<comment type="caution">
    <text evidence="1">The sequence shown here is derived from an EMBL/GenBank/DDBJ whole genome shotgun (WGS) entry which is preliminary data.</text>
</comment>
<sequence length="185" mass="20602">MDLFLVALLPPEPVRSEVWAMKQELHQRTGSRNAVNLPPHITLIPPLRQPAQFAEAAAVSLRAFGPTQNACLVGLENFAWFQSRTLYVHVAQAQAVRQLHEALYHWCAAQLPVVPTPTRPFVPHVTLATRDLPPAAVPELRAEFAARRYSATAAWSELILYQHDGRRWQVRETVHLAPAGDAAGE</sequence>
<dbReference type="PANTHER" id="PTHR40037">
    <property type="entry name" value="PHOSPHOESTERASE YJCG-RELATED"/>
    <property type="match status" value="1"/>
</dbReference>
<name>A0ABQ1XAK0_9BACT</name>
<dbReference type="EMBL" id="BMGS01000018">
    <property type="protein sequence ID" value="GGG61896.1"/>
    <property type="molecule type" value="Genomic_DNA"/>
</dbReference>
<dbReference type="Gene3D" id="3.90.1140.10">
    <property type="entry name" value="Cyclic phosphodiesterase"/>
    <property type="match status" value="1"/>
</dbReference>
<evidence type="ECO:0008006" key="3">
    <source>
        <dbReference type="Google" id="ProtNLM"/>
    </source>
</evidence>
<reference evidence="2" key="1">
    <citation type="journal article" date="2019" name="Int. J. Syst. Evol. Microbiol.">
        <title>The Global Catalogue of Microorganisms (GCM) 10K type strain sequencing project: providing services to taxonomists for standard genome sequencing and annotation.</title>
        <authorList>
            <consortium name="The Broad Institute Genomics Platform"/>
            <consortium name="The Broad Institute Genome Sequencing Center for Infectious Disease"/>
            <person name="Wu L."/>
            <person name="Ma J."/>
        </authorList>
    </citation>
    <scope>NUCLEOTIDE SEQUENCE [LARGE SCALE GENOMIC DNA]</scope>
    <source>
        <strain evidence="2">CGMCC 1.12990</strain>
    </source>
</reference>
<proteinExistence type="predicted"/>
<dbReference type="Pfam" id="PF13563">
    <property type="entry name" value="2_5_RNA_ligase2"/>
    <property type="match status" value="1"/>
</dbReference>
<evidence type="ECO:0000313" key="1">
    <source>
        <dbReference type="EMBL" id="GGG61896.1"/>
    </source>
</evidence>
<evidence type="ECO:0000313" key="2">
    <source>
        <dbReference type="Proteomes" id="UP000601361"/>
    </source>
</evidence>
<organism evidence="1 2">
    <name type="scientific">Hymenobacter glacieicola</name>
    <dbReference type="NCBI Taxonomy" id="1562124"/>
    <lineage>
        <taxon>Bacteria</taxon>
        <taxon>Pseudomonadati</taxon>
        <taxon>Bacteroidota</taxon>
        <taxon>Cytophagia</taxon>
        <taxon>Cytophagales</taxon>
        <taxon>Hymenobacteraceae</taxon>
        <taxon>Hymenobacter</taxon>
    </lineage>
</organism>
<protein>
    <recommendedName>
        <fullName evidence="3">2'-5' RNA ligase</fullName>
    </recommendedName>
</protein>
<accession>A0ABQ1XAK0</accession>
<dbReference type="Proteomes" id="UP000601361">
    <property type="component" value="Unassembled WGS sequence"/>
</dbReference>
<dbReference type="InterPro" id="IPR050580">
    <property type="entry name" value="2H_phosphoesterase_YjcG-like"/>
</dbReference>
<dbReference type="SUPFAM" id="SSF55144">
    <property type="entry name" value="LigT-like"/>
    <property type="match status" value="1"/>
</dbReference>
<dbReference type="PANTHER" id="PTHR40037:SF1">
    <property type="entry name" value="PHOSPHOESTERASE SAOUHSC_00951-RELATED"/>
    <property type="match status" value="1"/>
</dbReference>